<accession>A0A7R9HSL7</accession>
<reference evidence="1" key="1">
    <citation type="submission" date="2020-11" db="EMBL/GenBank/DDBJ databases">
        <authorList>
            <person name="Tran Van P."/>
        </authorList>
    </citation>
    <scope>NUCLEOTIDE SEQUENCE</scope>
</reference>
<organism evidence="1">
    <name type="scientific">Timema monikensis</name>
    <dbReference type="NCBI Taxonomy" id="170555"/>
    <lineage>
        <taxon>Eukaryota</taxon>
        <taxon>Metazoa</taxon>
        <taxon>Ecdysozoa</taxon>
        <taxon>Arthropoda</taxon>
        <taxon>Hexapoda</taxon>
        <taxon>Insecta</taxon>
        <taxon>Pterygota</taxon>
        <taxon>Neoptera</taxon>
        <taxon>Polyneoptera</taxon>
        <taxon>Phasmatodea</taxon>
        <taxon>Timematodea</taxon>
        <taxon>Timematoidea</taxon>
        <taxon>Timematidae</taxon>
        <taxon>Timema</taxon>
    </lineage>
</organism>
<sequence>MTTVFLCNPAFVPPNCLTHMAALLTSLNSDLAPNVTQKQATTEKEKDLAVIKKPQRINVKTIFINVPSGPVVIGSGYGPRGSGFDSRRVQIIWEAVGLERARSSLEWNLREIRVENHLGKITLNRPDRDSNTDLPFIGSLVHCSSDALNHVAIKVGAIFIKSAEVGVSRAEELLKGGEPQVRVLRAIESSSINTPQDGCGHLGAANWVLGRLGTRSYDGSAQMVAVVYKSLYFSRGCLDEESLRNE</sequence>
<dbReference type="AlphaFoldDB" id="A0A7R9HSL7"/>
<evidence type="ECO:0000313" key="1">
    <source>
        <dbReference type="EMBL" id="CAD7433252.1"/>
    </source>
</evidence>
<gene>
    <name evidence="1" type="ORF">TMSB3V08_LOCUS9933</name>
</gene>
<dbReference type="EMBL" id="OB796266">
    <property type="protein sequence ID" value="CAD7433252.1"/>
    <property type="molecule type" value="Genomic_DNA"/>
</dbReference>
<proteinExistence type="predicted"/>
<name>A0A7R9HSL7_9NEOP</name>
<protein>
    <submittedName>
        <fullName evidence="1">Uncharacterized protein</fullName>
    </submittedName>
</protein>